<evidence type="ECO:0000313" key="2">
    <source>
        <dbReference type="Proteomes" id="UP000829447"/>
    </source>
</evidence>
<gene>
    <name evidence="1" type="ORF">PGIGA_G00254930</name>
</gene>
<comment type="caution">
    <text evidence="1">The sequence shown here is derived from an EMBL/GenBank/DDBJ whole genome shotgun (WGS) entry which is preliminary data.</text>
</comment>
<accession>A0ACC5WRJ7</accession>
<proteinExistence type="predicted"/>
<feature type="non-terminal residue" evidence="1">
    <location>
        <position position="638"/>
    </location>
</feature>
<dbReference type="EMBL" id="CM040462">
    <property type="protein sequence ID" value="MCI4381688.1"/>
    <property type="molecule type" value="Genomic_DNA"/>
</dbReference>
<organism evidence="1 2">
    <name type="scientific">Pangasianodon gigas</name>
    <name type="common">Mekong giant catfish</name>
    <name type="synonym">Pangasius gigas</name>
    <dbReference type="NCBI Taxonomy" id="30993"/>
    <lineage>
        <taxon>Eukaryota</taxon>
        <taxon>Metazoa</taxon>
        <taxon>Chordata</taxon>
        <taxon>Craniata</taxon>
        <taxon>Vertebrata</taxon>
        <taxon>Euteleostomi</taxon>
        <taxon>Actinopterygii</taxon>
        <taxon>Neopterygii</taxon>
        <taxon>Teleostei</taxon>
        <taxon>Ostariophysi</taxon>
        <taxon>Siluriformes</taxon>
        <taxon>Pangasiidae</taxon>
        <taxon>Pangasianodon</taxon>
    </lineage>
</organism>
<sequence>MENEYCTTVRSSLPECFRGGFKILFRGKLIAQAAKKKRENLNRIKELEKEIKNRELQLINMFSDNQYQELCKLKYQLHEIYNKKVEYALYRLKTNFYEGGEKTGKLLARQLREKNTSNTIPVIKQGDRQIFVAKDINKTFQQYYEKLYTSTTHTKFVQNEIKDFLSNVDVFRLQPEQLEEMESPISLSEIKEVISSMKTGKSPGADGLPVEYYKEFVDVIAPILNKVYQEMFRKRRAPPTLNETLISLIPKKGRDLTEPSNFRPISLLNVDLKILTKILANRLQKVLPNIIHPNQVGFMNNRASSDHIRLLFHLIWTCQSRNTPITAISLDAEKAFDKVEWQFLFETLSHFGFGQNFISWVQILYKEPKAAVITNGVVSPFFNLSRGTRQGCSLSPLLFIIFLEILAIIIRAHSGIRGVKAGDKEHKLLLYADYILAVITDPLTSLPHLMDVIQSFSKLSGYTVNWNKSEATPLSNSCVSVMVEKFKFKWVPKGMKYLGIKLSRNMEEITALNLHPLLQKFKTNLEKWEKIKLTLWGKISIIKMVTAPQLNYVLMMLPIKIPNSFFKQFDSLMKHFLWDGKRARINLNKLIAPKEKGGLGFPDCRLYHLSFALAKIAKYWNQGKDKTDWMNVEYKICS</sequence>
<protein>
    <submittedName>
        <fullName evidence="1">Uncharacterized protein</fullName>
    </submittedName>
</protein>
<keyword evidence="2" id="KW-1185">Reference proteome</keyword>
<evidence type="ECO:0000313" key="1">
    <source>
        <dbReference type="EMBL" id="MCI4381688.1"/>
    </source>
</evidence>
<name>A0ACC5WRJ7_PANGG</name>
<reference evidence="1 2" key="1">
    <citation type="journal article" date="2022" name="bioRxiv">
        <title>An ancient truncated duplication of the anti-Mullerian hormone receptor type 2 gene is a potential conserved master sex determinant in the Pangasiidae catfish family.</title>
        <authorList>
            <person name="Wen M."/>
            <person name="Pan Q."/>
            <person name="Jouanno E."/>
            <person name="Montfort J."/>
            <person name="Zahm M."/>
            <person name="Cabau C."/>
            <person name="Klopp C."/>
            <person name="Iampietro C."/>
            <person name="Roques C."/>
            <person name="Bouchez O."/>
            <person name="Castinel A."/>
            <person name="Donnadieu C."/>
            <person name="Parrinello H."/>
            <person name="Poncet C."/>
            <person name="Belmonte E."/>
            <person name="Gautier V."/>
            <person name="Avarre J.-C."/>
            <person name="Dugue R."/>
            <person name="Gustiano R."/>
            <person name="Ha T.T.T."/>
            <person name="Campet M."/>
            <person name="Sriphairoj K."/>
            <person name="Ribolli J."/>
            <person name="de Almeida F.L."/>
            <person name="Desvignes T."/>
            <person name="Postlethwait J.H."/>
            <person name="Bucao C.F."/>
            <person name="Robinson-Rechavi M."/>
            <person name="Bobe J."/>
            <person name="Herpin A."/>
            <person name="Guiguen Y."/>
        </authorList>
    </citation>
    <scope>NUCLEOTIDE SEQUENCE [LARGE SCALE GENOMIC DNA]</scope>
    <source>
        <strain evidence="1">YG-Dec2019</strain>
    </source>
</reference>
<dbReference type="Proteomes" id="UP000829447">
    <property type="component" value="Linkage Group LG9"/>
</dbReference>